<keyword evidence="1" id="KW-0812">Transmembrane</keyword>
<feature type="transmembrane region" description="Helical" evidence="1">
    <location>
        <begin position="191"/>
        <end position="208"/>
    </location>
</feature>
<name>A0A212TFV8_9MICO</name>
<feature type="transmembrane region" description="Helical" evidence="1">
    <location>
        <begin position="84"/>
        <end position="105"/>
    </location>
</feature>
<evidence type="ECO:0000313" key="4">
    <source>
        <dbReference type="Proteomes" id="UP000198122"/>
    </source>
</evidence>
<dbReference type="InterPro" id="IPR000326">
    <property type="entry name" value="PAP2/HPO"/>
</dbReference>
<gene>
    <name evidence="3" type="ORF">SAMN05445756_1165</name>
</gene>
<keyword evidence="1" id="KW-0472">Membrane</keyword>
<protein>
    <submittedName>
        <fullName evidence="3">PAP2 superfamily protein</fullName>
    </submittedName>
</protein>
<sequence length="266" mass="28263">MPTLRQITAPTPLVVAFVVLTLLALGPLTPVDAALHRHWVQDFTPELYPFFKVLDSIAGQAVALPVLLAVALPLALAARSWRPLVLVGLVEAAFFGGVGGLKVLFARPAASRGDPAFFNGGIGDMGLHGISYPSGHASEAVLLYGMAVYLLCTQLPVKREMRRALVVVWGGIILLAVSVSYALGFHWVSDLIGGVIAGGLMLHAVIRLDRWHAVRQLTKGPSGPRILHTPPPAQVLAWPAGLDAVNRRQRAERLSGDAGRTPAARG</sequence>
<dbReference type="SUPFAM" id="SSF48317">
    <property type="entry name" value="Acid phosphatase/Vanadium-dependent haloperoxidase"/>
    <property type="match status" value="1"/>
</dbReference>
<keyword evidence="1" id="KW-1133">Transmembrane helix</keyword>
<feature type="domain" description="Phosphatidic acid phosphatase type 2/haloperoxidase" evidence="2">
    <location>
        <begin position="82"/>
        <end position="206"/>
    </location>
</feature>
<evidence type="ECO:0000259" key="2">
    <source>
        <dbReference type="SMART" id="SM00014"/>
    </source>
</evidence>
<dbReference type="Pfam" id="PF01569">
    <property type="entry name" value="PAP2"/>
    <property type="match status" value="1"/>
</dbReference>
<dbReference type="AlphaFoldDB" id="A0A212TFV8"/>
<dbReference type="Proteomes" id="UP000198122">
    <property type="component" value="Unassembled WGS sequence"/>
</dbReference>
<dbReference type="OrthoDB" id="5289372at2"/>
<organism evidence="3 4">
    <name type="scientific">Kytococcus aerolatus</name>
    <dbReference type="NCBI Taxonomy" id="592308"/>
    <lineage>
        <taxon>Bacteria</taxon>
        <taxon>Bacillati</taxon>
        <taxon>Actinomycetota</taxon>
        <taxon>Actinomycetes</taxon>
        <taxon>Micrococcales</taxon>
        <taxon>Kytococcaceae</taxon>
        <taxon>Kytococcus</taxon>
    </lineage>
</organism>
<proteinExistence type="predicted"/>
<dbReference type="InterPro" id="IPR036938">
    <property type="entry name" value="PAP2/HPO_sf"/>
</dbReference>
<evidence type="ECO:0000256" key="1">
    <source>
        <dbReference type="SAM" id="Phobius"/>
    </source>
</evidence>
<dbReference type="RefSeq" id="WP_088818049.1">
    <property type="nucleotide sequence ID" value="NZ_FYEZ01000001.1"/>
</dbReference>
<feature type="transmembrane region" description="Helical" evidence="1">
    <location>
        <begin position="164"/>
        <end position="185"/>
    </location>
</feature>
<reference evidence="3 4" key="1">
    <citation type="submission" date="2017-06" db="EMBL/GenBank/DDBJ databases">
        <authorList>
            <person name="Kim H.J."/>
            <person name="Triplett B.A."/>
        </authorList>
    </citation>
    <scope>NUCLEOTIDE SEQUENCE [LARGE SCALE GENOMIC DNA]</scope>
    <source>
        <strain evidence="3 4">DSM 22179</strain>
    </source>
</reference>
<dbReference type="SMART" id="SM00014">
    <property type="entry name" value="acidPPc"/>
    <property type="match status" value="1"/>
</dbReference>
<keyword evidence="4" id="KW-1185">Reference proteome</keyword>
<accession>A0A212TFV8</accession>
<evidence type="ECO:0000313" key="3">
    <source>
        <dbReference type="EMBL" id="SNC64701.1"/>
    </source>
</evidence>
<feature type="transmembrane region" description="Helical" evidence="1">
    <location>
        <begin position="57"/>
        <end position="77"/>
    </location>
</feature>
<dbReference type="EMBL" id="FYEZ01000001">
    <property type="protein sequence ID" value="SNC64701.1"/>
    <property type="molecule type" value="Genomic_DNA"/>
</dbReference>
<feature type="transmembrane region" description="Helical" evidence="1">
    <location>
        <begin position="135"/>
        <end position="152"/>
    </location>
</feature>
<dbReference type="Gene3D" id="1.20.144.10">
    <property type="entry name" value="Phosphatidic acid phosphatase type 2/haloperoxidase"/>
    <property type="match status" value="1"/>
</dbReference>